<evidence type="ECO:0000259" key="10">
    <source>
        <dbReference type="PROSITE" id="PS50011"/>
    </source>
</evidence>
<evidence type="ECO:0000313" key="11">
    <source>
        <dbReference type="EMBL" id="CAG2061390.1"/>
    </source>
</evidence>
<gene>
    <name evidence="11" type="ORF">TPAB3V08_LOCUS8344</name>
</gene>
<comment type="caution">
    <text evidence="11">The sequence shown here is derived from an EMBL/GenBank/DDBJ whole genome shotgun (WGS) entry which is preliminary data.</text>
</comment>
<evidence type="ECO:0000256" key="4">
    <source>
        <dbReference type="ARBA" id="ARBA00022741"/>
    </source>
</evidence>
<organism evidence="11 12">
    <name type="scientific">Timema podura</name>
    <name type="common">Walking stick</name>
    <dbReference type="NCBI Taxonomy" id="61482"/>
    <lineage>
        <taxon>Eukaryota</taxon>
        <taxon>Metazoa</taxon>
        <taxon>Ecdysozoa</taxon>
        <taxon>Arthropoda</taxon>
        <taxon>Hexapoda</taxon>
        <taxon>Insecta</taxon>
        <taxon>Pterygota</taxon>
        <taxon>Neoptera</taxon>
        <taxon>Polyneoptera</taxon>
        <taxon>Phasmatodea</taxon>
        <taxon>Timematodea</taxon>
        <taxon>Timematoidea</taxon>
        <taxon>Timematidae</taxon>
        <taxon>Timema</taxon>
    </lineage>
</organism>
<keyword evidence="3" id="KW-0808">Transferase</keyword>
<feature type="binding site" evidence="9">
    <location>
        <position position="35"/>
    </location>
    <ligand>
        <name>ATP</name>
        <dbReference type="ChEBI" id="CHEBI:30616"/>
    </ligand>
</feature>
<reference evidence="11" key="1">
    <citation type="submission" date="2021-03" db="EMBL/GenBank/DDBJ databases">
        <authorList>
            <person name="Tran Van P."/>
        </authorList>
    </citation>
    <scope>NUCLEOTIDE SEQUENCE</scope>
</reference>
<evidence type="ECO:0000256" key="1">
    <source>
        <dbReference type="ARBA" id="ARBA00012513"/>
    </source>
</evidence>
<evidence type="ECO:0000256" key="3">
    <source>
        <dbReference type="ARBA" id="ARBA00022679"/>
    </source>
</evidence>
<keyword evidence="4 9" id="KW-0547">Nucleotide-binding</keyword>
<dbReference type="Proteomes" id="UP001153148">
    <property type="component" value="Unassembled WGS sequence"/>
</dbReference>
<evidence type="ECO:0000313" key="12">
    <source>
        <dbReference type="Proteomes" id="UP001153148"/>
    </source>
</evidence>
<dbReference type="InterPro" id="IPR050236">
    <property type="entry name" value="Ser_Thr_kinase_AGC"/>
</dbReference>
<evidence type="ECO:0000256" key="8">
    <source>
        <dbReference type="ARBA" id="ARBA00048679"/>
    </source>
</evidence>
<keyword evidence="6 9" id="KW-0067">ATP-binding</keyword>
<dbReference type="PROSITE" id="PS00107">
    <property type="entry name" value="PROTEIN_KINASE_ATP"/>
    <property type="match status" value="1"/>
</dbReference>
<evidence type="ECO:0000256" key="7">
    <source>
        <dbReference type="ARBA" id="ARBA00047899"/>
    </source>
</evidence>
<evidence type="ECO:0000256" key="2">
    <source>
        <dbReference type="ARBA" id="ARBA00022527"/>
    </source>
</evidence>
<evidence type="ECO:0000256" key="5">
    <source>
        <dbReference type="ARBA" id="ARBA00022777"/>
    </source>
</evidence>
<comment type="catalytic activity">
    <reaction evidence="7">
        <text>L-threonyl-[protein] + ATP = O-phospho-L-threonyl-[protein] + ADP + H(+)</text>
        <dbReference type="Rhea" id="RHEA:46608"/>
        <dbReference type="Rhea" id="RHEA-COMP:11060"/>
        <dbReference type="Rhea" id="RHEA-COMP:11605"/>
        <dbReference type="ChEBI" id="CHEBI:15378"/>
        <dbReference type="ChEBI" id="CHEBI:30013"/>
        <dbReference type="ChEBI" id="CHEBI:30616"/>
        <dbReference type="ChEBI" id="CHEBI:61977"/>
        <dbReference type="ChEBI" id="CHEBI:456216"/>
        <dbReference type="EC" id="2.7.11.1"/>
    </reaction>
</comment>
<proteinExistence type="predicted"/>
<dbReference type="InterPro" id="IPR011009">
    <property type="entry name" value="Kinase-like_dom_sf"/>
</dbReference>
<keyword evidence="12" id="KW-1185">Reference proteome</keyword>
<dbReference type="PANTHER" id="PTHR24356:SF210">
    <property type="entry name" value="SERINE_THREONINE-PROTEIN KINASE N"/>
    <property type="match status" value="1"/>
</dbReference>
<feature type="domain" description="Protein kinase" evidence="10">
    <location>
        <begin position="6"/>
        <end position="81"/>
    </location>
</feature>
<keyword evidence="5" id="KW-0418">Kinase</keyword>
<comment type="catalytic activity">
    <reaction evidence="8">
        <text>L-seryl-[protein] + ATP = O-phospho-L-seryl-[protein] + ADP + H(+)</text>
        <dbReference type="Rhea" id="RHEA:17989"/>
        <dbReference type="Rhea" id="RHEA-COMP:9863"/>
        <dbReference type="Rhea" id="RHEA-COMP:11604"/>
        <dbReference type="ChEBI" id="CHEBI:15378"/>
        <dbReference type="ChEBI" id="CHEBI:29999"/>
        <dbReference type="ChEBI" id="CHEBI:30616"/>
        <dbReference type="ChEBI" id="CHEBI:83421"/>
        <dbReference type="ChEBI" id="CHEBI:456216"/>
        <dbReference type="EC" id="2.7.11.1"/>
    </reaction>
</comment>
<name>A0ABN7P2S9_TIMPD</name>
<feature type="non-terminal residue" evidence="11">
    <location>
        <position position="81"/>
    </location>
</feature>
<dbReference type="Gene3D" id="3.30.200.20">
    <property type="entry name" value="Phosphorylase Kinase, domain 1"/>
    <property type="match status" value="1"/>
</dbReference>
<dbReference type="InterPro" id="IPR000719">
    <property type="entry name" value="Prot_kinase_dom"/>
</dbReference>
<evidence type="ECO:0000256" key="9">
    <source>
        <dbReference type="PROSITE-ProRule" id="PRU10141"/>
    </source>
</evidence>
<dbReference type="SUPFAM" id="SSF56112">
    <property type="entry name" value="Protein kinase-like (PK-like)"/>
    <property type="match status" value="1"/>
</dbReference>
<sequence>MSMDNFRLLSVLGRGHFGKVILSQYRNTGEYFAIKALKKADIIARDEVESLLSEKRIFEVANTMRHPFLVNLFACYQTEVS</sequence>
<dbReference type="EMBL" id="CAJPIN010015715">
    <property type="protein sequence ID" value="CAG2061390.1"/>
    <property type="molecule type" value="Genomic_DNA"/>
</dbReference>
<dbReference type="Pfam" id="PF00069">
    <property type="entry name" value="Pkinase"/>
    <property type="match status" value="1"/>
</dbReference>
<dbReference type="InterPro" id="IPR017441">
    <property type="entry name" value="Protein_kinase_ATP_BS"/>
</dbReference>
<evidence type="ECO:0000256" key="6">
    <source>
        <dbReference type="ARBA" id="ARBA00022840"/>
    </source>
</evidence>
<protein>
    <recommendedName>
        <fullName evidence="1">non-specific serine/threonine protein kinase</fullName>
        <ecNumber evidence="1">2.7.11.1</ecNumber>
    </recommendedName>
</protein>
<accession>A0ABN7P2S9</accession>
<dbReference type="PANTHER" id="PTHR24356">
    <property type="entry name" value="SERINE/THREONINE-PROTEIN KINASE"/>
    <property type="match status" value="1"/>
</dbReference>
<dbReference type="EC" id="2.7.11.1" evidence="1"/>
<dbReference type="PROSITE" id="PS50011">
    <property type="entry name" value="PROTEIN_KINASE_DOM"/>
    <property type="match status" value="1"/>
</dbReference>
<keyword evidence="2" id="KW-0723">Serine/threonine-protein kinase</keyword>